<dbReference type="Proteomes" id="UP001156389">
    <property type="component" value="Unassembled WGS sequence"/>
</dbReference>
<evidence type="ECO:0000313" key="3">
    <source>
        <dbReference type="EMBL" id="MCT2591353.1"/>
    </source>
</evidence>
<feature type="transmembrane region" description="Helical" evidence="2">
    <location>
        <begin position="30"/>
        <end position="54"/>
    </location>
</feature>
<organism evidence="3 4">
    <name type="scientific">Streptomyces gossypii</name>
    <dbReference type="NCBI Taxonomy" id="2883101"/>
    <lineage>
        <taxon>Bacteria</taxon>
        <taxon>Bacillati</taxon>
        <taxon>Actinomycetota</taxon>
        <taxon>Actinomycetes</taxon>
        <taxon>Kitasatosporales</taxon>
        <taxon>Streptomycetaceae</taxon>
        <taxon>Streptomyces</taxon>
    </lineage>
</organism>
<feature type="region of interest" description="Disordered" evidence="1">
    <location>
        <begin position="1"/>
        <end position="25"/>
    </location>
</feature>
<dbReference type="Pfam" id="PF19857">
    <property type="entry name" value="DUF6332"/>
    <property type="match status" value="1"/>
</dbReference>
<dbReference type="InterPro" id="IPR046295">
    <property type="entry name" value="DUF6332"/>
</dbReference>
<evidence type="ECO:0000256" key="2">
    <source>
        <dbReference type="SAM" id="Phobius"/>
    </source>
</evidence>
<reference evidence="3 4" key="1">
    <citation type="submission" date="2021-10" db="EMBL/GenBank/DDBJ databases">
        <title>Streptomyces gossypii sp. nov., isolated from soil collected from cotton field.</title>
        <authorList>
            <person name="Ge X."/>
            <person name="Chen X."/>
            <person name="Liu W."/>
        </authorList>
    </citation>
    <scope>NUCLEOTIDE SEQUENCE [LARGE SCALE GENOMIC DNA]</scope>
    <source>
        <strain evidence="3 4">N2-109</strain>
    </source>
</reference>
<keyword evidence="2" id="KW-0812">Transmembrane</keyword>
<dbReference type="RefSeq" id="WP_260218686.1">
    <property type="nucleotide sequence ID" value="NZ_JAJAGO010000007.1"/>
</dbReference>
<accession>A0ABT2JU08</accession>
<feature type="transmembrane region" description="Helical" evidence="2">
    <location>
        <begin position="66"/>
        <end position="87"/>
    </location>
</feature>
<evidence type="ECO:0000313" key="4">
    <source>
        <dbReference type="Proteomes" id="UP001156389"/>
    </source>
</evidence>
<name>A0ABT2JU08_9ACTN</name>
<keyword evidence="2" id="KW-1133">Transmembrane helix</keyword>
<keyword evidence="2" id="KW-0472">Membrane</keyword>
<dbReference type="EMBL" id="JAJAGO010000007">
    <property type="protein sequence ID" value="MCT2591353.1"/>
    <property type="molecule type" value="Genomic_DNA"/>
</dbReference>
<comment type="caution">
    <text evidence="3">The sequence shown here is derived from an EMBL/GenBank/DDBJ whole genome shotgun (WGS) entry which is preliminary data.</text>
</comment>
<keyword evidence="4" id="KW-1185">Reference proteome</keyword>
<sequence>MDSQRQSGTAPMAARRLPHRRARSHAERDAMTVEIGFALVSGGLLAGAVFLALASPALFGNASSGWIQYAQWAGGSVFVGRVLWVLLRWPGRQPSQPGRTSPDS</sequence>
<gene>
    <name evidence="3" type="ORF">LHJ74_15805</name>
</gene>
<evidence type="ECO:0000256" key="1">
    <source>
        <dbReference type="SAM" id="MobiDB-lite"/>
    </source>
</evidence>
<protein>
    <submittedName>
        <fullName evidence="3">DUF6332 family protein</fullName>
    </submittedName>
</protein>
<proteinExistence type="predicted"/>